<evidence type="ECO:0000313" key="11">
    <source>
        <dbReference type="EMBL" id="PMD17109.1"/>
    </source>
</evidence>
<dbReference type="Pfam" id="PF10232">
    <property type="entry name" value="Med8"/>
    <property type="match status" value="1"/>
</dbReference>
<dbReference type="Proteomes" id="UP000235672">
    <property type="component" value="Unassembled WGS sequence"/>
</dbReference>
<evidence type="ECO:0000256" key="2">
    <source>
        <dbReference type="ARBA" id="ARBA00005716"/>
    </source>
</evidence>
<feature type="compositionally biased region" description="Acidic residues" evidence="10">
    <location>
        <begin position="174"/>
        <end position="187"/>
    </location>
</feature>
<comment type="subunit">
    <text evidence="9">Component of the Mediator complex.</text>
</comment>
<name>A0A2J6PT00_9HELO</name>
<feature type="region of interest" description="Disordered" evidence="10">
    <location>
        <begin position="167"/>
        <end position="197"/>
    </location>
</feature>
<dbReference type="InterPro" id="IPR019364">
    <property type="entry name" value="Mediatior_Med8_fun/met"/>
</dbReference>
<comment type="function">
    <text evidence="9">Component of the Mediator complex, a coactivator involved in the regulated transcription of nearly all RNA polymerase II-dependent genes. Mediator functions as a bridge to convey information from gene-specific regulatory proteins to the basal RNA polymerase II transcription machinery. Mediator is recruited to promoters by direct interactions with regulatory proteins and serves as a scaffold for the assembly of a functional preinitiation complex with RNA polymerase II and the general transcription factors.</text>
</comment>
<accession>A0A2J6PT00</accession>
<evidence type="ECO:0000256" key="6">
    <source>
        <dbReference type="ARBA" id="ARBA00023163"/>
    </source>
</evidence>
<keyword evidence="4 9" id="KW-0805">Transcription regulation</keyword>
<dbReference type="GO" id="GO:0070847">
    <property type="term" value="C:core mediator complex"/>
    <property type="evidence" value="ECO:0007669"/>
    <property type="project" value="TreeGrafter"/>
</dbReference>
<dbReference type="GO" id="GO:0000978">
    <property type="term" value="F:RNA polymerase II cis-regulatory region sequence-specific DNA binding"/>
    <property type="evidence" value="ECO:0007669"/>
    <property type="project" value="TreeGrafter"/>
</dbReference>
<dbReference type="GO" id="GO:0003712">
    <property type="term" value="F:transcription coregulator activity"/>
    <property type="evidence" value="ECO:0007669"/>
    <property type="project" value="InterPro"/>
</dbReference>
<evidence type="ECO:0000256" key="1">
    <source>
        <dbReference type="ARBA" id="ARBA00004123"/>
    </source>
</evidence>
<dbReference type="AlphaFoldDB" id="A0A2J6PT00"/>
<evidence type="ECO:0000313" key="12">
    <source>
        <dbReference type="Proteomes" id="UP000235672"/>
    </source>
</evidence>
<evidence type="ECO:0000256" key="9">
    <source>
        <dbReference type="RuleBase" id="RU364144"/>
    </source>
</evidence>
<dbReference type="Gene3D" id="1.20.58.1710">
    <property type="match status" value="1"/>
</dbReference>
<keyword evidence="6 9" id="KW-0804">Transcription</keyword>
<dbReference type="Gene3D" id="6.10.250.2610">
    <property type="match status" value="1"/>
</dbReference>
<keyword evidence="5 9" id="KW-0010">Activator</keyword>
<evidence type="ECO:0000256" key="4">
    <source>
        <dbReference type="ARBA" id="ARBA00023015"/>
    </source>
</evidence>
<proteinExistence type="inferred from homology"/>
<evidence type="ECO:0000256" key="7">
    <source>
        <dbReference type="ARBA" id="ARBA00023242"/>
    </source>
</evidence>
<dbReference type="GO" id="GO:0016592">
    <property type="term" value="C:mediator complex"/>
    <property type="evidence" value="ECO:0007669"/>
    <property type="project" value="InterPro"/>
</dbReference>
<keyword evidence="12" id="KW-1185">Reference proteome</keyword>
<comment type="subcellular location">
    <subcellularLocation>
        <location evidence="1 9">Nucleus</location>
    </subcellularLocation>
</comment>
<reference evidence="11 12" key="1">
    <citation type="submission" date="2016-05" db="EMBL/GenBank/DDBJ databases">
        <title>A degradative enzymes factory behind the ericoid mycorrhizal symbiosis.</title>
        <authorList>
            <consortium name="DOE Joint Genome Institute"/>
            <person name="Martino E."/>
            <person name="Morin E."/>
            <person name="Grelet G."/>
            <person name="Kuo A."/>
            <person name="Kohler A."/>
            <person name="Daghino S."/>
            <person name="Barry K."/>
            <person name="Choi C."/>
            <person name="Cichocki N."/>
            <person name="Clum A."/>
            <person name="Copeland A."/>
            <person name="Hainaut M."/>
            <person name="Haridas S."/>
            <person name="Labutti K."/>
            <person name="Lindquist E."/>
            <person name="Lipzen A."/>
            <person name="Khouja H.-R."/>
            <person name="Murat C."/>
            <person name="Ohm R."/>
            <person name="Olson A."/>
            <person name="Spatafora J."/>
            <person name="Veneault-Fourrey C."/>
            <person name="Henrissat B."/>
            <person name="Grigoriev I."/>
            <person name="Martin F."/>
            <person name="Perotto S."/>
        </authorList>
    </citation>
    <scope>NUCLEOTIDE SEQUENCE [LARGE SCALE GENOMIC DNA]</scope>
    <source>
        <strain evidence="11 12">UAMH 7357</strain>
    </source>
</reference>
<dbReference type="PANTHER" id="PTHR13074">
    <property type="entry name" value="MEDIATOR OF RNA POLYMERASE II TRANSCRIPTION SUBUNIT 8"/>
    <property type="match status" value="1"/>
</dbReference>
<comment type="similarity">
    <text evidence="2 9">Belongs to the Mediator complex subunit 8 family.</text>
</comment>
<evidence type="ECO:0000256" key="8">
    <source>
        <dbReference type="ARBA" id="ARBA00031261"/>
    </source>
</evidence>
<evidence type="ECO:0000256" key="10">
    <source>
        <dbReference type="SAM" id="MobiDB-lite"/>
    </source>
</evidence>
<dbReference type="GO" id="GO:0006357">
    <property type="term" value="P:regulation of transcription by RNA polymerase II"/>
    <property type="evidence" value="ECO:0007669"/>
    <property type="project" value="InterPro"/>
</dbReference>
<gene>
    <name evidence="9" type="primary">MED8</name>
    <name evidence="11" type="ORF">NA56DRAFT_279718</name>
</gene>
<dbReference type="OrthoDB" id="5329317at2759"/>
<evidence type="ECO:0000256" key="5">
    <source>
        <dbReference type="ARBA" id="ARBA00023159"/>
    </source>
</evidence>
<evidence type="ECO:0000256" key="3">
    <source>
        <dbReference type="ARBA" id="ARBA00020637"/>
    </source>
</evidence>
<dbReference type="PANTHER" id="PTHR13074:SF9">
    <property type="entry name" value="MEDIATOR OF RNA POLYMERASE II TRANSCRIPTION SUBUNIT 8"/>
    <property type="match status" value="1"/>
</dbReference>
<sequence length="244" mass="27016">MTQATLSQDDIKALEQTRQRLYQLSNNIASLKGDVLRSNPLPQWSSLQTSASILASNVVALTAHLNNHAELLSKTVVYPSTNYPGRTQEGLLSQLLRKKLEPHVETLVEEGRNIQAELKTADSEEALLIWAKDWLGERASTYAEDEAGDNYTVAEREMGIENVRTGLRRKLEESDSEDEDEDEDMEDAGVQVTSARRSSFGQVEFSLTEVKKEPKANAKASSVEDILRFATSGVAPGPLVSVRR</sequence>
<keyword evidence="7 9" id="KW-0539">Nucleus</keyword>
<protein>
    <recommendedName>
        <fullName evidence="3 9">Mediator of RNA polymerase II transcription subunit 8</fullName>
    </recommendedName>
    <alternativeName>
        <fullName evidence="8 9">Mediator complex subunit 8</fullName>
    </alternativeName>
</protein>
<organism evidence="11 12">
    <name type="scientific">Hyaloscypha hepaticicola</name>
    <dbReference type="NCBI Taxonomy" id="2082293"/>
    <lineage>
        <taxon>Eukaryota</taxon>
        <taxon>Fungi</taxon>
        <taxon>Dikarya</taxon>
        <taxon>Ascomycota</taxon>
        <taxon>Pezizomycotina</taxon>
        <taxon>Leotiomycetes</taxon>
        <taxon>Helotiales</taxon>
        <taxon>Hyaloscyphaceae</taxon>
        <taxon>Hyaloscypha</taxon>
    </lineage>
</organism>
<dbReference type="EMBL" id="KZ613501">
    <property type="protein sequence ID" value="PMD17109.1"/>
    <property type="molecule type" value="Genomic_DNA"/>
</dbReference>